<evidence type="ECO:0008006" key="4">
    <source>
        <dbReference type="Google" id="ProtNLM"/>
    </source>
</evidence>
<protein>
    <recommendedName>
        <fullName evidence="4">Lipoprotein</fullName>
    </recommendedName>
</protein>
<feature type="chain" id="PRO_5015693919" description="Lipoprotein" evidence="1">
    <location>
        <begin position="21"/>
        <end position="155"/>
    </location>
</feature>
<proteinExistence type="predicted"/>
<sequence length="155" mass="17158">MKPIRSIAIAALCLFLTACANTLTQPSLENDLNAAVQKLEMSEGGGLGNGILRMNYVTRFSWENLYIFGPGSSGKQINRALGFEWQEGGERISDLKEGESLLVFTEGDEVVRYVHCKGKRGRFAERVKPLTPSNAVFQGVREKGRMTIRPVSSFE</sequence>
<dbReference type="AlphaFoldDB" id="A0A2T6AZ97"/>
<name>A0A2T6AZ97_9BACL</name>
<comment type="caution">
    <text evidence="2">The sequence shown here is derived from an EMBL/GenBank/DDBJ whole genome shotgun (WGS) entry which is preliminary data.</text>
</comment>
<dbReference type="RefSeq" id="WP_108026545.1">
    <property type="nucleotide sequence ID" value="NZ_QBKR01000042.1"/>
</dbReference>
<gene>
    <name evidence="2" type="ORF">C8P63_1429</name>
</gene>
<evidence type="ECO:0000313" key="2">
    <source>
        <dbReference type="EMBL" id="PTX49152.1"/>
    </source>
</evidence>
<reference evidence="2 3" key="1">
    <citation type="submission" date="2018-04" db="EMBL/GenBank/DDBJ databases">
        <title>Genomic Encyclopedia of Archaeal and Bacterial Type Strains, Phase II (KMG-II): from individual species to whole genera.</title>
        <authorList>
            <person name="Goeker M."/>
        </authorList>
    </citation>
    <scope>NUCLEOTIDE SEQUENCE [LARGE SCALE GENOMIC DNA]</scope>
    <source>
        <strain evidence="2 3">DSM 45787</strain>
    </source>
</reference>
<dbReference type="OrthoDB" id="8778044at2"/>
<evidence type="ECO:0000313" key="3">
    <source>
        <dbReference type="Proteomes" id="UP000244240"/>
    </source>
</evidence>
<dbReference type="Proteomes" id="UP000244240">
    <property type="component" value="Unassembled WGS sequence"/>
</dbReference>
<organism evidence="2 3">
    <name type="scientific">Melghirimyces profundicolus</name>
    <dbReference type="NCBI Taxonomy" id="1242148"/>
    <lineage>
        <taxon>Bacteria</taxon>
        <taxon>Bacillati</taxon>
        <taxon>Bacillota</taxon>
        <taxon>Bacilli</taxon>
        <taxon>Bacillales</taxon>
        <taxon>Thermoactinomycetaceae</taxon>
        <taxon>Melghirimyces</taxon>
    </lineage>
</organism>
<keyword evidence="3" id="KW-1185">Reference proteome</keyword>
<evidence type="ECO:0000256" key="1">
    <source>
        <dbReference type="SAM" id="SignalP"/>
    </source>
</evidence>
<feature type="signal peptide" evidence="1">
    <location>
        <begin position="1"/>
        <end position="20"/>
    </location>
</feature>
<accession>A0A2T6AZ97</accession>
<keyword evidence="1" id="KW-0732">Signal</keyword>
<dbReference type="PROSITE" id="PS51257">
    <property type="entry name" value="PROKAR_LIPOPROTEIN"/>
    <property type="match status" value="1"/>
</dbReference>
<dbReference type="EMBL" id="QBKR01000042">
    <property type="protein sequence ID" value="PTX49152.1"/>
    <property type="molecule type" value="Genomic_DNA"/>
</dbReference>